<dbReference type="Proteomes" id="UP000290288">
    <property type="component" value="Unassembled WGS sequence"/>
</dbReference>
<dbReference type="EMBL" id="SDEE01000998">
    <property type="protein sequence ID" value="RXW13148.1"/>
    <property type="molecule type" value="Genomic_DNA"/>
</dbReference>
<feature type="compositionally biased region" description="Acidic residues" evidence="1">
    <location>
        <begin position="65"/>
        <end position="88"/>
    </location>
</feature>
<dbReference type="OrthoDB" id="3033124at2759"/>
<gene>
    <name evidence="2" type="ORF">EST38_g12702</name>
</gene>
<reference evidence="2 3" key="1">
    <citation type="submission" date="2019-01" db="EMBL/GenBank/DDBJ databases">
        <title>Draft genome sequence of Psathyrella aberdarensis IHI B618.</title>
        <authorList>
            <person name="Buettner E."/>
            <person name="Kellner H."/>
        </authorList>
    </citation>
    <scope>NUCLEOTIDE SEQUENCE [LARGE SCALE GENOMIC DNA]</scope>
    <source>
        <strain evidence="2 3">IHI B618</strain>
    </source>
</reference>
<organism evidence="2 3">
    <name type="scientific">Candolleomyces aberdarensis</name>
    <dbReference type="NCBI Taxonomy" id="2316362"/>
    <lineage>
        <taxon>Eukaryota</taxon>
        <taxon>Fungi</taxon>
        <taxon>Dikarya</taxon>
        <taxon>Basidiomycota</taxon>
        <taxon>Agaricomycotina</taxon>
        <taxon>Agaricomycetes</taxon>
        <taxon>Agaricomycetidae</taxon>
        <taxon>Agaricales</taxon>
        <taxon>Agaricineae</taxon>
        <taxon>Psathyrellaceae</taxon>
        <taxon>Candolleomyces</taxon>
    </lineage>
</organism>
<sequence length="773" mass="84509">MSGYRMIALPNEDQCNDSRHLQGPGDDDQADQAGNENTSPSDHALTTGYNPVGNRDQGPGWGEGDWGEGDEGQGDEGQGDEGQGESEGDGGLAGGDGRREGSGRGYGGKGRGGGGGKGRNGGGGRGGGLPGGGVVIGRDKCRRNATFVHLSQLEHNTRRQLLGPEHYQEEEDINFEDEDEHSREEQESMEDTHLWQGPANNSGPIHYVINDGVAVPETAVLSLAAGRFFQAICLVAEDTIATDAVNRMSSNVQELMGLVISGKVTLTFGAQKEQTVSSSVPNVPNVPGSYATLKYLALNCHENDVTESTVVFQGLLNAMEFAANVQICMKDSKGKKKRFTIFTQLEADSDGTLDKWWLNRYYSLGLKASMLAGAGSVYFLALIAVARLRTTLSGLSGSTVCELAKALRCPDDSDIGTKVKNSIIPAVSLCRDQYPITGDLVFSDDYTMPGGEKGAQLNIVNISETDKFFDSLGYNAPVKPRDSTSWALFTQPISEKQIWSLSIVRAVHEAANQRGLEPRELLRLLGQIHLQSELQQLPTFPLPPTRNWDNTTDLDNMIIIDTQFDPTNKKNTALSYDAKSKESRIEATNKHRKWAKRAKVPKTQKECANMISQQLETGAKIRSDIYTILDTLLYDGKVVKINDKLGNMVAILFADMPAELSKGALDAIRSTFPNMIQVLDSSKEAGGFYSLHFSYYNRYAKKGTGTPSNADPSTIRRLGKNNVGTKVNIPRESKESEEWYEYKATLQEALHPLFEWISEKLKTLIPETFEDLL</sequence>
<feature type="compositionally biased region" description="Basic and acidic residues" evidence="1">
    <location>
        <begin position="180"/>
        <end position="193"/>
    </location>
</feature>
<keyword evidence="3" id="KW-1185">Reference proteome</keyword>
<protein>
    <submittedName>
        <fullName evidence="2">Uncharacterized protein</fullName>
    </submittedName>
</protein>
<dbReference type="STRING" id="2316362.A0A4V1Q1X9"/>
<dbReference type="AlphaFoldDB" id="A0A4V1Q1X9"/>
<evidence type="ECO:0000256" key="1">
    <source>
        <dbReference type="SAM" id="MobiDB-lite"/>
    </source>
</evidence>
<feature type="compositionally biased region" description="Gly residues" evidence="1">
    <location>
        <begin position="103"/>
        <end position="135"/>
    </location>
</feature>
<feature type="region of interest" description="Disordered" evidence="1">
    <location>
        <begin position="161"/>
        <end position="198"/>
    </location>
</feature>
<name>A0A4V1Q1X9_9AGAR</name>
<comment type="caution">
    <text evidence="2">The sequence shown here is derived from an EMBL/GenBank/DDBJ whole genome shotgun (WGS) entry which is preliminary data.</text>
</comment>
<evidence type="ECO:0000313" key="2">
    <source>
        <dbReference type="EMBL" id="RXW13148.1"/>
    </source>
</evidence>
<proteinExistence type="predicted"/>
<evidence type="ECO:0000313" key="3">
    <source>
        <dbReference type="Proteomes" id="UP000290288"/>
    </source>
</evidence>
<feature type="region of interest" description="Disordered" evidence="1">
    <location>
        <begin position="1"/>
        <end position="135"/>
    </location>
</feature>
<feature type="compositionally biased region" description="Acidic residues" evidence="1">
    <location>
        <begin position="168"/>
        <end position="179"/>
    </location>
</feature>
<accession>A0A4V1Q1X9</accession>